<evidence type="ECO:0000313" key="2">
    <source>
        <dbReference type="Proteomes" id="UP000680158"/>
    </source>
</evidence>
<keyword evidence="2" id="KW-1185">Reference proteome</keyword>
<gene>
    <name evidence="1" type="ORF">KDM92_06900</name>
</gene>
<dbReference type="EMBL" id="JAGSPM010000003">
    <property type="protein sequence ID" value="MBR7746306.1"/>
    <property type="molecule type" value="Genomic_DNA"/>
</dbReference>
<organism evidence="1 2">
    <name type="scientific">Undibacterium baiyunense</name>
    <dbReference type="NCBI Taxonomy" id="2828731"/>
    <lineage>
        <taxon>Bacteria</taxon>
        <taxon>Pseudomonadati</taxon>
        <taxon>Pseudomonadota</taxon>
        <taxon>Betaproteobacteria</taxon>
        <taxon>Burkholderiales</taxon>
        <taxon>Oxalobacteraceae</taxon>
        <taxon>Undibacterium</taxon>
    </lineage>
</organism>
<evidence type="ECO:0000313" key="1">
    <source>
        <dbReference type="EMBL" id="MBR7746306.1"/>
    </source>
</evidence>
<comment type="caution">
    <text evidence="1">The sequence shown here is derived from an EMBL/GenBank/DDBJ whole genome shotgun (WGS) entry which is preliminary data.</text>
</comment>
<sequence>MQKILGVEPIFFKVGLTENNNYLNKFEVIVMGHKLENLKNIAQVHRLFIERIVALGKASGYSARVINEAVIQANIESGFDVNELGNASGKSQPKGLYQYIDTTWEGQFLNYAKEQNKLLVSGKAESIDVIARATYDGDDPIKGLVST</sequence>
<dbReference type="RefSeq" id="WP_212683653.1">
    <property type="nucleotide sequence ID" value="NZ_JAGSPM010000003.1"/>
</dbReference>
<dbReference type="AlphaFoldDB" id="A0A941DDV3"/>
<proteinExistence type="predicted"/>
<protein>
    <submittedName>
        <fullName evidence="1">Uncharacterized protein</fullName>
    </submittedName>
</protein>
<accession>A0A941DDV3</accession>
<dbReference type="Proteomes" id="UP000680158">
    <property type="component" value="Unassembled WGS sequence"/>
</dbReference>
<reference evidence="1 2" key="1">
    <citation type="submission" date="2021-04" db="EMBL/GenBank/DDBJ databases">
        <title>novel species isolated from subtropical streams in China.</title>
        <authorList>
            <person name="Lu H."/>
        </authorList>
    </citation>
    <scope>NUCLEOTIDE SEQUENCE [LARGE SCALE GENOMIC DNA]</scope>
    <source>
        <strain evidence="1 2">BYS107W</strain>
    </source>
</reference>
<name>A0A941DDV3_9BURK</name>